<dbReference type="PANTHER" id="PTHR11129">
    <property type="entry name" value="PROTEIN FARNESYLTRANSFERASE ALPHA SUBUNIT/RAB GERANYLGERANYL TRANSFERASE ALPHA SUBUNIT"/>
    <property type="match status" value="1"/>
</dbReference>
<organism evidence="5 6">
    <name type="scientific">Amborella trichopoda</name>
    <dbReference type="NCBI Taxonomy" id="13333"/>
    <lineage>
        <taxon>Eukaryota</taxon>
        <taxon>Viridiplantae</taxon>
        <taxon>Streptophyta</taxon>
        <taxon>Embryophyta</taxon>
        <taxon>Tracheophyta</taxon>
        <taxon>Spermatophyta</taxon>
        <taxon>Magnoliopsida</taxon>
        <taxon>Amborellales</taxon>
        <taxon>Amborellaceae</taxon>
        <taxon>Amborella</taxon>
    </lineage>
</organism>
<keyword evidence="2" id="KW-0637">Prenyltransferase</keyword>
<reference evidence="6" key="1">
    <citation type="journal article" date="2013" name="Science">
        <title>The Amborella genome and the evolution of flowering plants.</title>
        <authorList>
            <consortium name="Amborella Genome Project"/>
        </authorList>
    </citation>
    <scope>NUCLEOTIDE SEQUENCE [LARGE SCALE GENOMIC DNA]</scope>
</reference>
<evidence type="ECO:0000256" key="1">
    <source>
        <dbReference type="ARBA" id="ARBA00006734"/>
    </source>
</evidence>
<dbReference type="HOGENOM" id="CLU_036350_1_0_1"/>
<evidence type="ECO:0000313" key="6">
    <source>
        <dbReference type="Proteomes" id="UP000017836"/>
    </source>
</evidence>
<protein>
    <submittedName>
        <fullName evidence="5">Uncharacterized protein</fullName>
    </submittedName>
</protein>
<dbReference type="GO" id="GO:0008318">
    <property type="term" value="F:protein prenyltransferase activity"/>
    <property type="evidence" value="ECO:0007669"/>
    <property type="project" value="InterPro"/>
</dbReference>
<evidence type="ECO:0000256" key="2">
    <source>
        <dbReference type="ARBA" id="ARBA00022602"/>
    </source>
</evidence>
<keyword evidence="3" id="KW-0808">Transferase</keyword>
<evidence type="ECO:0000256" key="3">
    <source>
        <dbReference type="ARBA" id="ARBA00022679"/>
    </source>
</evidence>
<dbReference type="GO" id="GO:0005953">
    <property type="term" value="C:CAAX-protein geranylgeranyltransferase complex"/>
    <property type="evidence" value="ECO:0000318"/>
    <property type="project" value="GO_Central"/>
</dbReference>
<dbReference type="GO" id="GO:0005737">
    <property type="term" value="C:cytoplasm"/>
    <property type="evidence" value="ECO:0000318"/>
    <property type="project" value="GO_Central"/>
</dbReference>
<evidence type="ECO:0000313" key="5">
    <source>
        <dbReference type="EMBL" id="ERN18789.1"/>
    </source>
</evidence>
<dbReference type="Pfam" id="PF01239">
    <property type="entry name" value="PPTA"/>
    <property type="match status" value="4"/>
</dbReference>
<dbReference type="PROSITE" id="PS51147">
    <property type="entry name" value="PFTA"/>
    <property type="match status" value="2"/>
</dbReference>
<dbReference type="GO" id="GO:0007323">
    <property type="term" value="P:peptide pheromone maturation"/>
    <property type="evidence" value="ECO:0000318"/>
    <property type="project" value="GO_Central"/>
</dbReference>
<accession>U5D8I3</accession>
<dbReference type="AlphaFoldDB" id="U5D8I3"/>
<dbReference type="eggNOG" id="KOG0529">
    <property type="taxonomic scope" value="Eukaryota"/>
</dbReference>
<name>U5D8I3_AMBTC</name>
<dbReference type="Gene3D" id="1.25.40.120">
    <property type="entry name" value="Protein prenylyltransferase"/>
    <property type="match status" value="1"/>
</dbReference>
<dbReference type="PANTHER" id="PTHR11129:SF10">
    <property type="entry name" value="PROTEIN PRENYLYLTRANSFERASE SUPERFAMILY PROTEIN"/>
    <property type="match status" value="1"/>
</dbReference>
<dbReference type="Proteomes" id="UP000017836">
    <property type="component" value="Unassembled WGS sequence"/>
</dbReference>
<dbReference type="SUPFAM" id="SSF48439">
    <property type="entry name" value="Protein prenylyltransferase"/>
    <property type="match status" value="1"/>
</dbReference>
<dbReference type="Gramene" id="ERN18789">
    <property type="protein sequence ID" value="ERN18789"/>
    <property type="gene ID" value="AMTR_s00067p00078440"/>
</dbReference>
<dbReference type="STRING" id="13333.U5D8I3"/>
<dbReference type="GO" id="GO:0005965">
    <property type="term" value="C:protein farnesyltransferase complex"/>
    <property type="evidence" value="ECO:0000318"/>
    <property type="project" value="GO_Central"/>
</dbReference>
<proteinExistence type="inferred from homology"/>
<sequence length="440" mass="50712">MSSDPFASRNEVGFVHPTQLVALNGDVDEGSAKSVLSGTKSEDGTLSEFMRSDRLQYNENVFWNRDHKLAISLAALLPLYKAAMHSYTVSSERYTKAIELTEKSGASPNGATNKYVESGSGNSDILDLCFVENEVMRHSRAVLMLNCDFESAWNSRKLVVSSKQSISFFLAELQLSALILSYAPKSEKAWIHRRWVITMISRKFPVLQEILERESELVERIAEKSKMNYRAWHHRCWLVSYLTRSQVGSELDRTRRWAELHVADNCCFHYRRRLFLSLLETKKCAPHDPKAQLELDMAWKEELKWNQSLICRYIGRESLWVHRRFLSHGWINHIACASSSSLGDSDKRNPEIMMFLDGELELLHSCSKFSDREFDDEHVQAALAASYILWISRRIPQLYVSVLLSKFREGEGRDVKAMLLEACPEKSLLWEGLYAYLSYK</sequence>
<evidence type="ECO:0000256" key="4">
    <source>
        <dbReference type="ARBA" id="ARBA00022737"/>
    </source>
</evidence>
<dbReference type="OMA" id="CWIKHFA"/>
<comment type="similarity">
    <text evidence="1">Belongs to the protein prenyltransferase subunit alpha family.</text>
</comment>
<keyword evidence="4" id="KW-0677">Repeat</keyword>
<keyword evidence="6" id="KW-1185">Reference proteome</keyword>
<dbReference type="EMBL" id="KI392078">
    <property type="protein sequence ID" value="ERN18789.1"/>
    <property type="molecule type" value="Genomic_DNA"/>
</dbReference>
<gene>
    <name evidence="5" type="ORF">AMTR_s00067p00078440</name>
</gene>
<dbReference type="InterPro" id="IPR002088">
    <property type="entry name" value="Prenyl_trans_a"/>
</dbReference>